<dbReference type="PANTHER" id="PTHR48078:SF6">
    <property type="entry name" value="L-THREONINE DEHYDRATASE CATABOLIC TDCB"/>
    <property type="match status" value="1"/>
</dbReference>
<feature type="domain" description="Tryptophan synthase beta chain-like PALP" evidence="4">
    <location>
        <begin position="64"/>
        <end position="355"/>
    </location>
</feature>
<reference evidence="5" key="2">
    <citation type="submission" date="2023-01" db="EMBL/GenBank/DDBJ databases">
        <authorList>
            <person name="Sun Q."/>
            <person name="Evtushenko L."/>
        </authorList>
    </citation>
    <scope>NUCLEOTIDE SEQUENCE</scope>
    <source>
        <strain evidence="5">VKM Ac-1020</strain>
    </source>
</reference>
<dbReference type="EMBL" id="BSEJ01000015">
    <property type="protein sequence ID" value="GLJ62598.1"/>
    <property type="molecule type" value="Genomic_DNA"/>
</dbReference>
<comment type="caution">
    <text evidence="5">The sequence shown here is derived from an EMBL/GenBank/DDBJ whole genome shotgun (WGS) entry which is preliminary data.</text>
</comment>
<comment type="cofactor">
    <cofactor evidence="1">
        <name>pyridoxal 5'-phosphate</name>
        <dbReference type="ChEBI" id="CHEBI:597326"/>
    </cofactor>
</comment>
<dbReference type="SUPFAM" id="SSF53686">
    <property type="entry name" value="Tryptophan synthase beta subunit-like PLP-dependent enzymes"/>
    <property type="match status" value="1"/>
</dbReference>
<sequence length="369" mass="39574">MVAVYVDPVDGRAYGLDTPRWRSDAGRPLMVSAQRGIARDEIETRERSLWRYHAALPVDIAHPITLGEGCTPLVEREWGRHRPLFKLEWFSPTGSFKDRGSSVMLSYLRERGVEAVLEDSSGNGGSSIAGYGAAGGMGVRIFAPASTSPAKIAQVRAYGAEVELVDGPREASQEAAIRASDETFYASHNWQALFLEGTKTLAYELWEDLGFRAPDNVIVPVGAGSSLLGCWLGFRELHSAGQIERMPRLFAAQPRGCSPVVAALSGERHAHAPTIAEGTAIRSPLRLDQMLQALRETDGAALAISEEGIVAALRALCDRGLFAEPTSALAAAAFDELVARGAIRDSETTVVMLSGSGLKAAETIRSLLS</sequence>
<evidence type="ECO:0000256" key="1">
    <source>
        <dbReference type="ARBA" id="ARBA00001933"/>
    </source>
</evidence>
<accession>A0A9W6H5C0</accession>
<dbReference type="InterPro" id="IPR050147">
    <property type="entry name" value="Ser/Thr_Dehydratase"/>
</dbReference>
<dbReference type="PANTHER" id="PTHR48078">
    <property type="entry name" value="THREONINE DEHYDRATASE, MITOCHONDRIAL-RELATED"/>
    <property type="match status" value="1"/>
</dbReference>
<dbReference type="CDD" id="cd01563">
    <property type="entry name" value="Thr-synth_1"/>
    <property type="match status" value="1"/>
</dbReference>
<dbReference type="Proteomes" id="UP001142462">
    <property type="component" value="Unassembled WGS sequence"/>
</dbReference>
<evidence type="ECO:0000313" key="5">
    <source>
        <dbReference type="EMBL" id="GLJ62598.1"/>
    </source>
</evidence>
<dbReference type="GO" id="GO:0006567">
    <property type="term" value="P:L-threonine catabolic process"/>
    <property type="evidence" value="ECO:0007669"/>
    <property type="project" value="TreeGrafter"/>
</dbReference>
<evidence type="ECO:0000313" key="6">
    <source>
        <dbReference type="Proteomes" id="UP001142462"/>
    </source>
</evidence>
<dbReference type="AlphaFoldDB" id="A0A9W6H5C0"/>
<dbReference type="Gene3D" id="3.40.50.1100">
    <property type="match status" value="2"/>
</dbReference>
<name>A0A9W6H5C0_9MICO</name>
<evidence type="ECO:0000256" key="3">
    <source>
        <dbReference type="ARBA" id="ARBA00023239"/>
    </source>
</evidence>
<dbReference type="GO" id="GO:0004794">
    <property type="term" value="F:threonine deaminase activity"/>
    <property type="evidence" value="ECO:0007669"/>
    <property type="project" value="TreeGrafter"/>
</dbReference>
<dbReference type="RefSeq" id="WP_271174291.1">
    <property type="nucleotide sequence ID" value="NZ_BSEJ01000015.1"/>
</dbReference>
<evidence type="ECO:0000259" key="4">
    <source>
        <dbReference type="Pfam" id="PF00291"/>
    </source>
</evidence>
<reference evidence="5" key="1">
    <citation type="journal article" date="2014" name="Int. J. Syst. Evol. Microbiol.">
        <title>Complete genome sequence of Corynebacterium casei LMG S-19264T (=DSM 44701T), isolated from a smear-ripened cheese.</title>
        <authorList>
            <consortium name="US DOE Joint Genome Institute (JGI-PGF)"/>
            <person name="Walter F."/>
            <person name="Albersmeier A."/>
            <person name="Kalinowski J."/>
            <person name="Ruckert C."/>
        </authorList>
    </citation>
    <scope>NUCLEOTIDE SEQUENCE</scope>
    <source>
        <strain evidence="5">VKM Ac-1020</strain>
    </source>
</reference>
<dbReference type="Pfam" id="PF00291">
    <property type="entry name" value="PALP"/>
    <property type="match status" value="1"/>
</dbReference>
<organism evidence="5 6">
    <name type="scientific">Microbacterium barkeri</name>
    <dbReference type="NCBI Taxonomy" id="33917"/>
    <lineage>
        <taxon>Bacteria</taxon>
        <taxon>Bacillati</taxon>
        <taxon>Actinomycetota</taxon>
        <taxon>Actinomycetes</taxon>
        <taxon>Micrococcales</taxon>
        <taxon>Microbacteriaceae</taxon>
        <taxon>Microbacterium</taxon>
    </lineage>
</organism>
<dbReference type="InterPro" id="IPR001926">
    <property type="entry name" value="TrpB-like_PALP"/>
</dbReference>
<dbReference type="GO" id="GO:0003941">
    <property type="term" value="F:L-serine ammonia-lyase activity"/>
    <property type="evidence" value="ECO:0007669"/>
    <property type="project" value="TreeGrafter"/>
</dbReference>
<proteinExistence type="predicted"/>
<protein>
    <submittedName>
        <fullName evidence="5">Threonine synthase</fullName>
    </submittedName>
</protein>
<keyword evidence="6" id="KW-1185">Reference proteome</keyword>
<gene>
    <name evidence="5" type="ORF">GCM10017576_27290</name>
</gene>
<keyword evidence="2" id="KW-0663">Pyridoxal phosphate</keyword>
<evidence type="ECO:0000256" key="2">
    <source>
        <dbReference type="ARBA" id="ARBA00022898"/>
    </source>
</evidence>
<dbReference type="GO" id="GO:0009097">
    <property type="term" value="P:isoleucine biosynthetic process"/>
    <property type="evidence" value="ECO:0007669"/>
    <property type="project" value="TreeGrafter"/>
</dbReference>
<dbReference type="InterPro" id="IPR036052">
    <property type="entry name" value="TrpB-like_PALP_sf"/>
</dbReference>
<dbReference type="GO" id="GO:0006565">
    <property type="term" value="P:L-serine catabolic process"/>
    <property type="evidence" value="ECO:0007669"/>
    <property type="project" value="TreeGrafter"/>
</dbReference>
<keyword evidence="3" id="KW-0456">Lyase</keyword>
<dbReference type="FunFam" id="3.40.50.1100:FF:000055">
    <property type="entry name" value="Threonine synthase"/>
    <property type="match status" value="1"/>
</dbReference>